<dbReference type="InterPro" id="IPR014752">
    <property type="entry name" value="Arrestin-like_C"/>
</dbReference>
<evidence type="ECO:0000313" key="2">
    <source>
        <dbReference type="Proteomes" id="UP000774326"/>
    </source>
</evidence>
<dbReference type="OrthoDB" id="10538188at2759"/>
<name>A0A9P8TQR2_WICPI</name>
<keyword evidence="2" id="KW-1185">Reference proteome</keyword>
<organism evidence="1 2">
    <name type="scientific">Wickerhamomyces pijperi</name>
    <name type="common">Yeast</name>
    <name type="synonym">Pichia pijperi</name>
    <dbReference type="NCBI Taxonomy" id="599730"/>
    <lineage>
        <taxon>Eukaryota</taxon>
        <taxon>Fungi</taxon>
        <taxon>Dikarya</taxon>
        <taxon>Ascomycota</taxon>
        <taxon>Saccharomycotina</taxon>
        <taxon>Saccharomycetes</taxon>
        <taxon>Phaffomycetales</taxon>
        <taxon>Wickerhamomycetaceae</taxon>
        <taxon>Wickerhamomyces</taxon>
    </lineage>
</organism>
<proteinExistence type="predicted"/>
<dbReference type="EMBL" id="JAEUBG010000665">
    <property type="protein sequence ID" value="KAH3687706.1"/>
    <property type="molecule type" value="Genomic_DNA"/>
</dbReference>
<protein>
    <recommendedName>
        <fullName evidence="3">Arrestin-like N-terminal domain-containing protein</fullName>
    </recommendedName>
</protein>
<dbReference type="AlphaFoldDB" id="A0A9P8TQR2"/>
<dbReference type="Proteomes" id="UP000774326">
    <property type="component" value="Unassembled WGS sequence"/>
</dbReference>
<evidence type="ECO:0000313" key="1">
    <source>
        <dbReference type="EMBL" id="KAH3687706.1"/>
    </source>
</evidence>
<accession>A0A9P8TQR2</accession>
<sequence length="497" mass="57166">MSAPELQPPLYSPKRLSTCAHSPKLPSKSSIKALKVEIRVDNEQEYYQPGQEIHGSVEIYQTDKKKINDFLFNDVEITFQNRLDSKLLDNSTKFLFKQEDSPKIDLSMNYNKDTFVFKKAVSYPFKFIVPKLLLDNSCPYNYDIHRNLMPSFGLPSQCGLRFNSKNVHYDADKDPMLDSYFDLLEPLSFKKFMNSYYINVLININLESPAQPLPLFQRNKEIRIKNDPVFDDLSKSYISLSSRYALQLAEYYNLFETNALNEMKFDCSMKVVNPADKGLGLLTLKSPLPMLLAESTKESLPLDLTFHSNQKEHLAIPEITVDYEMNQYLVQSSKCFKPMGFNLSILDKLQVNSKTLRMEIDDNEVFFMKVQTLFQRSHHVQKENWTPVYNEENTYDNHFQIGLPPVAKNKFTQSTFHHCLMQNIYALKVSVSYRFHNSSSAKNDNKTSLKPSNGRKLSMFAKSKKSSSSSAAAAVNAAESPCDERNSMTLYIPITLL</sequence>
<comment type="caution">
    <text evidence="1">The sequence shown here is derived from an EMBL/GenBank/DDBJ whole genome shotgun (WGS) entry which is preliminary data.</text>
</comment>
<evidence type="ECO:0008006" key="3">
    <source>
        <dbReference type="Google" id="ProtNLM"/>
    </source>
</evidence>
<gene>
    <name evidence="1" type="ORF">WICPIJ_001329</name>
</gene>
<dbReference type="Gene3D" id="2.60.40.640">
    <property type="match status" value="1"/>
</dbReference>
<reference evidence="1" key="2">
    <citation type="submission" date="2021-01" db="EMBL/GenBank/DDBJ databases">
        <authorList>
            <person name="Schikora-Tamarit M.A."/>
        </authorList>
    </citation>
    <scope>NUCLEOTIDE SEQUENCE</scope>
    <source>
        <strain evidence="1">CBS2887</strain>
    </source>
</reference>
<reference evidence="1" key="1">
    <citation type="journal article" date="2021" name="Open Biol.">
        <title>Shared evolutionary footprints suggest mitochondrial oxidative damage underlies multiple complex I losses in fungi.</title>
        <authorList>
            <person name="Schikora-Tamarit M.A."/>
            <person name="Marcet-Houben M."/>
            <person name="Nosek J."/>
            <person name="Gabaldon T."/>
        </authorList>
    </citation>
    <scope>NUCLEOTIDE SEQUENCE</scope>
    <source>
        <strain evidence="1">CBS2887</strain>
    </source>
</reference>